<feature type="domain" description="EF-hand" evidence="14">
    <location>
        <begin position="734"/>
        <end position="756"/>
    </location>
</feature>
<dbReference type="EMBL" id="CAMXCT020003469">
    <property type="protein sequence ID" value="CAL1158027.1"/>
    <property type="molecule type" value="Genomic_DNA"/>
</dbReference>
<dbReference type="InterPro" id="IPR011992">
    <property type="entry name" value="EF-hand-dom_pair"/>
</dbReference>
<evidence type="ECO:0000256" key="13">
    <source>
        <dbReference type="SAM" id="MobiDB-lite"/>
    </source>
</evidence>
<dbReference type="PROSITE" id="PS50222">
    <property type="entry name" value="EF_HAND_2"/>
    <property type="match status" value="2"/>
</dbReference>
<dbReference type="AlphaFoldDB" id="A0A9P1D8U9"/>
<dbReference type="InterPro" id="IPR022644">
    <property type="entry name" value="De-COase2_N"/>
</dbReference>
<keyword evidence="5 11" id="KW-0663">Pyridoxal phosphate</keyword>
<protein>
    <recommendedName>
        <fullName evidence="8">ornithine decarboxylase</fullName>
        <ecNumber evidence="8">4.1.1.17</ecNumber>
    </recommendedName>
</protein>
<evidence type="ECO:0000259" key="14">
    <source>
        <dbReference type="PROSITE" id="PS50222"/>
    </source>
</evidence>
<dbReference type="PRINTS" id="PR01179">
    <property type="entry name" value="ODADCRBXLASE"/>
</dbReference>
<evidence type="ECO:0000313" key="16">
    <source>
        <dbReference type="EMBL" id="CAL1158027.1"/>
    </source>
</evidence>
<evidence type="ECO:0000256" key="1">
    <source>
        <dbReference type="ARBA" id="ARBA00001933"/>
    </source>
</evidence>
<gene>
    <name evidence="15" type="ORF">C1SCF055_LOCUS30427</name>
</gene>
<keyword evidence="4" id="KW-0106">Calcium</keyword>
<evidence type="ECO:0000256" key="2">
    <source>
        <dbReference type="ARBA" id="ARBA00008872"/>
    </source>
</evidence>
<dbReference type="InterPro" id="IPR002433">
    <property type="entry name" value="Orn_de-COase"/>
</dbReference>
<comment type="pathway">
    <text evidence="7">Amine and polyamine biosynthesis; putrescine biosynthesis via L-ornithine pathway; putrescine from L-ornithine: step 1/1.</text>
</comment>
<dbReference type="EC" id="4.1.1.17" evidence="8"/>
<dbReference type="InterPro" id="IPR009006">
    <property type="entry name" value="Ala_racemase/Decarboxylase_C"/>
</dbReference>
<sequence length="868" mass="93544">MAAGPWPGPVDEEVPALQASGNMDSLVLSHEENGSLLSGEKKRSADKKTHKRRSKVTVLKGLQTGEDSIRVAAKQALQQFGDTLDEPVSVVNLGNVINQIDLWRKYLPNVRPHYAVKCCPDKQIIKQLLEGGCGFDCATMQEINTVLALGVSPQDIVYSHPCKPRSHIAFAKSQGISLMSFDNDVELRKVAAVYPEAQLLLRVVCEDSTAQCPMSLKFGAKSSTWRELLRMIQELKLNLAGVSFHVGSGCKDPESFEPALRDAKEVFSLAKEQGMQALRVLDIGGGYPGDRAGFETIAPVIAEKLARLFPQTEYPELNIISEPGRFFAAQTAHLLTKAYAKAKLPATDGTSEQVCRYYLNDGLYGSFNCIIYDHVAVHPEPLSSEGLERPEVPCALFGPTCDGFDVILEKHMMPELEEGEWILWRNMGAYTSAAGCNFNGFALPKAWYYRVSAYDQQQSQETGSPFANIQIRAGEVCTLETLGIWKDSKPLRCGKYDFCSARAQAMLVWQATSDSQAKAAWKLLGAEAHLAAGEAEKAVPLASEALVLFKKLAKHQGEVDATLALVNGLMSKDPGAAVDVAAAAAGACHDAGDAEGEAAMLLCKAKASLASMQDPYAAAETAIASCLLYRQAGNTSGDAAALEITARAHLLYDPEQSLKAAKEALAVCSSGDVTALPAIERTLAAAKVQVATAQKAEQAKYLSCRGQSGAAYKWPKHPQLRGPPVQDVFALQQDRDGDGKLTRKEFLQALRCAGACPTAMDFEEVCREHGATPEYPAYRAALEVLLTRRPTAEVLAEKLGGLAQDGLVDAEALRFIATNFGEKLNEDELAELMRLADPDQDGNVSVNKLAQNLLPDHLTGVGSSGGAK</sequence>
<dbReference type="FunFam" id="1.10.238.10:FF:000003">
    <property type="entry name" value="Calmodulin A"/>
    <property type="match status" value="1"/>
</dbReference>
<evidence type="ECO:0000256" key="6">
    <source>
        <dbReference type="ARBA" id="ARBA00023239"/>
    </source>
</evidence>
<dbReference type="PANTHER" id="PTHR11482:SF6">
    <property type="entry name" value="ORNITHINE DECARBOXYLASE 1-RELATED"/>
    <property type="match status" value="1"/>
</dbReference>
<evidence type="ECO:0000256" key="9">
    <source>
        <dbReference type="ARBA" id="ARBA00046672"/>
    </source>
</evidence>
<keyword evidence="3" id="KW-0677">Repeat</keyword>
<dbReference type="PANTHER" id="PTHR11482">
    <property type="entry name" value="ARGININE/DIAMINOPIMELATE/ORNITHINE DECARBOXYLASE"/>
    <property type="match status" value="1"/>
</dbReference>
<evidence type="ECO:0000256" key="12">
    <source>
        <dbReference type="RuleBase" id="RU003737"/>
    </source>
</evidence>
<name>A0A9P1D8U9_9DINO</name>
<comment type="cofactor">
    <cofactor evidence="1 11">
        <name>pyridoxal 5'-phosphate</name>
        <dbReference type="ChEBI" id="CHEBI:597326"/>
    </cofactor>
</comment>
<reference evidence="16" key="2">
    <citation type="submission" date="2024-04" db="EMBL/GenBank/DDBJ databases">
        <authorList>
            <person name="Chen Y."/>
            <person name="Shah S."/>
            <person name="Dougan E. K."/>
            <person name="Thang M."/>
            <person name="Chan C."/>
        </authorList>
    </citation>
    <scope>NUCLEOTIDE SEQUENCE [LARGE SCALE GENOMIC DNA]</scope>
</reference>
<dbReference type="GO" id="GO:0005509">
    <property type="term" value="F:calcium ion binding"/>
    <property type="evidence" value="ECO:0007669"/>
    <property type="project" value="InterPro"/>
</dbReference>
<comment type="similarity">
    <text evidence="2 12">Belongs to the Orn/Lys/Arg decarboxylase class-II family.</text>
</comment>
<dbReference type="Pfam" id="PF02784">
    <property type="entry name" value="Orn_Arg_deC_N"/>
    <property type="match status" value="1"/>
</dbReference>
<dbReference type="Pfam" id="PF13833">
    <property type="entry name" value="EF-hand_8"/>
    <property type="match status" value="1"/>
</dbReference>
<dbReference type="GO" id="GO:0005737">
    <property type="term" value="C:cytoplasm"/>
    <property type="evidence" value="ECO:0007669"/>
    <property type="project" value="TreeGrafter"/>
</dbReference>
<dbReference type="Gene3D" id="1.10.238.10">
    <property type="entry name" value="EF-hand"/>
    <property type="match status" value="1"/>
</dbReference>
<dbReference type="InterPro" id="IPR002048">
    <property type="entry name" value="EF_hand_dom"/>
</dbReference>
<feature type="modified residue" description="N6-(pyridoxal phosphate)lysine" evidence="11">
    <location>
        <position position="117"/>
    </location>
</feature>
<dbReference type="OrthoDB" id="5034579at2759"/>
<evidence type="ECO:0000256" key="5">
    <source>
        <dbReference type="ARBA" id="ARBA00022898"/>
    </source>
</evidence>
<evidence type="ECO:0000256" key="10">
    <source>
        <dbReference type="ARBA" id="ARBA00049127"/>
    </source>
</evidence>
<evidence type="ECO:0000256" key="8">
    <source>
        <dbReference type="ARBA" id="ARBA00034138"/>
    </source>
</evidence>
<dbReference type="InterPro" id="IPR018247">
    <property type="entry name" value="EF_Hand_1_Ca_BS"/>
</dbReference>
<dbReference type="CDD" id="cd00622">
    <property type="entry name" value="PLPDE_III_ODC"/>
    <property type="match status" value="1"/>
</dbReference>
<dbReference type="EMBL" id="CAMXCT010003469">
    <property type="protein sequence ID" value="CAI4004652.1"/>
    <property type="molecule type" value="Genomic_DNA"/>
</dbReference>
<dbReference type="PROSITE" id="PS00878">
    <property type="entry name" value="ODR_DC_2_1"/>
    <property type="match status" value="1"/>
</dbReference>
<feature type="region of interest" description="Disordered" evidence="13">
    <location>
        <begin position="1"/>
        <end position="55"/>
    </location>
</feature>
<comment type="catalytic activity">
    <reaction evidence="10">
        <text>L-ornithine + H(+) = putrescine + CO2</text>
        <dbReference type="Rhea" id="RHEA:22964"/>
        <dbReference type="ChEBI" id="CHEBI:15378"/>
        <dbReference type="ChEBI" id="CHEBI:16526"/>
        <dbReference type="ChEBI" id="CHEBI:46911"/>
        <dbReference type="ChEBI" id="CHEBI:326268"/>
        <dbReference type="EC" id="4.1.1.17"/>
    </reaction>
</comment>
<dbReference type="Gene3D" id="3.20.20.10">
    <property type="entry name" value="Alanine racemase"/>
    <property type="match status" value="1"/>
</dbReference>
<dbReference type="GO" id="GO:0033387">
    <property type="term" value="P:putrescine biosynthetic process from arginine, via ornithine"/>
    <property type="evidence" value="ECO:0007669"/>
    <property type="project" value="TreeGrafter"/>
</dbReference>
<dbReference type="EMBL" id="CAMXCT030003469">
    <property type="protein sequence ID" value="CAL4791964.1"/>
    <property type="molecule type" value="Genomic_DNA"/>
</dbReference>
<evidence type="ECO:0000256" key="3">
    <source>
        <dbReference type="ARBA" id="ARBA00022737"/>
    </source>
</evidence>
<dbReference type="InterPro" id="IPR029066">
    <property type="entry name" value="PLP-binding_barrel"/>
</dbReference>
<dbReference type="PRINTS" id="PR01182">
    <property type="entry name" value="ORNDCRBXLASE"/>
</dbReference>
<dbReference type="GO" id="GO:0004586">
    <property type="term" value="F:ornithine decarboxylase activity"/>
    <property type="evidence" value="ECO:0007669"/>
    <property type="project" value="UniProtKB-EC"/>
</dbReference>
<organism evidence="15">
    <name type="scientific">Cladocopium goreaui</name>
    <dbReference type="NCBI Taxonomy" id="2562237"/>
    <lineage>
        <taxon>Eukaryota</taxon>
        <taxon>Sar</taxon>
        <taxon>Alveolata</taxon>
        <taxon>Dinophyceae</taxon>
        <taxon>Suessiales</taxon>
        <taxon>Symbiodiniaceae</taxon>
        <taxon>Cladocopium</taxon>
    </lineage>
</organism>
<evidence type="ECO:0000256" key="7">
    <source>
        <dbReference type="ARBA" id="ARBA00034115"/>
    </source>
</evidence>
<dbReference type="InterPro" id="IPR022657">
    <property type="entry name" value="De-COase2_CS"/>
</dbReference>
<keyword evidence="17" id="KW-1185">Reference proteome</keyword>
<evidence type="ECO:0000313" key="17">
    <source>
        <dbReference type="Proteomes" id="UP001152797"/>
    </source>
</evidence>
<dbReference type="PROSITE" id="PS00018">
    <property type="entry name" value="EF_HAND_1"/>
    <property type="match status" value="1"/>
</dbReference>
<dbReference type="PROSITE" id="PS00879">
    <property type="entry name" value="ODR_DC_2_2"/>
    <property type="match status" value="1"/>
</dbReference>
<dbReference type="Proteomes" id="UP001152797">
    <property type="component" value="Unassembled WGS sequence"/>
</dbReference>
<dbReference type="SUPFAM" id="SSF51419">
    <property type="entry name" value="PLP-binding barrel"/>
    <property type="match status" value="1"/>
</dbReference>
<proteinExistence type="inferred from homology"/>
<dbReference type="InterPro" id="IPR000183">
    <property type="entry name" value="Orn/DAP/Arg_de-COase"/>
</dbReference>
<feature type="active site" description="Proton donor" evidence="11">
    <location>
        <position position="401"/>
    </location>
</feature>
<keyword evidence="6" id="KW-0456">Lyase</keyword>
<dbReference type="Gene3D" id="2.40.37.10">
    <property type="entry name" value="Lyase, Ornithine Decarboxylase, Chain A, domain 1"/>
    <property type="match status" value="1"/>
</dbReference>
<feature type="domain" description="EF-hand" evidence="14">
    <location>
        <begin position="824"/>
        <end position="859"/>
    </location>
</feature>
<comment type="caution">
    <text evidence="15">The sequence shown here is derived from an EMBL/GenBank/DDBJ whole genome shotgun (WGS) entry which is preliminary data.</text>
</comment>
<dbReference type="Pfam" id="PF00278">
    <property type="entry name" value="Orn_DAP_Arg_deC"/>
    <property type="match status" value="1"/>
</dbReference>
<dbReference type="SUPFAM" id="SSF47473">
    <property type="entry name" value="EF-hand"/>
    <property type="match status" value="1"/>
</dbReference>
<dbReference type="InterPro" id="IPR022653">
    <property type="entry name" value="De-COase2_pyr-phos_BS"/>
</dbReference>
<dbReference type="SUPFAM" id="SSF50621">
    <property type="entry name" value="Alanine racemase C-terminal domain-like"/>
    <property type="match status" value="1"/>
</dbReference>
<reference evidence="15" key="1">
    <citation type="submission" date="2022-10" db="EMBL/GenBank/DDBJ databases">
        <authorList>
            <person name="Chen Y."/>
            <person name="Dougan E. K."/>
            <person name="Chan C."/>
            <person name="Rhodes N."/>
            <person name="Thang M."/>
        </authorList>
    </citation>
    <scope>NUCLEOTIDE SEQUENCE</scope>
</reference>
<evidence type="ECO:0000313" key="15">
    <source>
        <dbReference type="EMBL" id="CAI4004652.1"/>
    </source>
</evidence>
<accession>A0A9P1D8U9</accession>
<comment type="subunit">
    <text evidence="9">Homodimer. Only the dimer is catalytically active, as the active sites are constructed of residues from both monomers.</text>
</comment>
<dbReference type="FunFam" id="3.20.20.10:FF:000005">
    <property type="entry name" value="Ornithine decarboxylase"/>
    <property type="match status" value="1"/>
</dbReference>
<dbReference type="InterPro" id="IPR022643">
    <property type="entry name" value="De-COase2_C"/>
</dbReference>
<evidence type="ECO:0000256" key="11">
    <source>
        <dbReference type="PIRSR" id="PIRSR600183-50"/>
    </source>
</evidence>
<feature type="compositionally biased region" description="Basic and acidic residues" evidence="13">
    <location>
        <begin position="29"/>
        <end position="47"/>
    </location>
</feature>
<evidence type="ECO:0000256" key="4">
    <source>
        <dbReference type="ARBA" id="ARBA00022837"/>
    </source>
</evidence>